<comment type="caution">
    <text evidence="2">The sequence shown here is derived from an EMBL/GenBank/DDBJ whole genome shotgun (WGS) entry which is preliminary data.</text>
</comment>
<dbReference type="Proteomes" id="UP000566985">
    <property type="component" value="Unassembled WGS sequence"/>
</dbReference>
<dbReference type="RefSeq" id="WP_031378219.1">
    <property type="nucleotide sequence ID" value="NZ_JABWPE010000043.1"/>
</dbReference>
<protein>
    <submittedName>
        <fullName evidence="2">Uncharacterized protein</fullName>
    </submittedName>
</protein>
<evidence type="ECO:0000313" key="4">
    <source>
        <dbReference type="Proteomes" id="UP001468095"/>
    </source>
</evidence>
<organism evidence="2 3">
    <name type="scientific">Pantoea brenneri</name>
    <dbReference type="NCBI Taxonomy" id="472694"/>
    <lineage>
        <taxon>Bacteria</taxon>
        <taxon>Pseudomonadati</taxon>
        <taxon>Pseudomonadota</taxon>
        <taxon>Gammaproteobacteria</taxon>
        <taxon>Enterobacterales</taxon>
        <taxon>Erwiniaceae</taxon>
        <taxon>Pantoea</taxon>
    </lineage>
</organism>
<dbReference type="Proteomes" id="UP001468095">
    <property type="component" value="Unassembled WGS sequence"/>
</dbReference>
<dbReference type="GeneID" id="57347898"/>
<dbReference type="EMBL" id="JABWPM010000043">
    <property type="protein sequence ID" value="NUY99149.1"/>
    <property type="molecule type" value="Genomic_DNA"/>
</dbReference>
<evidence type="ECO:0000313" key="1">
    <source>
        <dbReference type="EMBL" id="MEL7698023.1"/>
    </source>
</evidence>
<accession>A0A7Y6TUC6</accession>
<proteinExistence type="predicted"/>
<dbReference type="AlphaFoldDB" id="A0A7Y6TUC6"/>
<sequence>MIDFDTMVKNEDMADVILFLVSRGENGMAYPSIDRFFGRHNAAEKYGSYNIKLIHEIKKLEISGQVFSDRSYGSGCRKGPDWKAPAFVTEKKYGIE</sequence>
<reference evidence="2 3" key="1">
    <citation type="submission" date="2020-05" db="EMBL/GenBank/DDBJ databases">
        <title>Whole Genome Sequences of Enterobacteriales Associated with the International Space Station.</title>
        <authorList>
            <person name="Bharadwaj A."/>
            <person name="Daudu R."/>
            <person name="Singh N."/>
            <person name="Wood J."/>
            <person name="Debieu M."/>
            <person name="Mason C."/>
            <person name="Wang C."/>
            <person name="Venkateswaran K."/>
        </authorList>
    </citation>
    <scope>NUCLEOTIDE SEQUENCE [LARGE SCALE GENOMIC DNA]</scope>
    <source>
        <strain evidence="2 3">IF5SW-B1</strain>
    </source>
</reference>
<name>A0A7Y6TUC6_9GAMM</name>
<reference evidence="1 4" key="2">
    <citation type="submission" date="2024-04" db="EMBL/GenBank/DDBJ databases">
        <authorList>
            <person name="Suleimanova A.D."/>
            <person name="Pudova D.S."/>
            <person name="Shagimardanova E.I."/>
            <person name="Sharipova M.R."/>
        </authorList>
    </citation>
    <scope>NUCLEOTIDE SEQUENCE [LARGE SCALE GENOMIC DNA]</scope>
    <source>
        <strain evidence="1 4">3.1</strain>
    </source>
</reference>
<dbReference type="EMBL" id="JBCGBG010000008">
    <property type="protein sequence ID" value="MEL7698023.1"/>
    <property type="molecule type" value="Genomic_DNA"/>
</dbReference>
<keyword evidence="4" id="KW-1185">Reference proteome</keyword>
<evidence type="ECO:0000313" key="2">
    <source>
        <dbReference type="EMBL" id="NUY99149.1"/>
    </source>
</evidence>
<gene>
    <name evidence="1" type="ORF">AABB92_20495</name>
    <name evidence="2" type="ORF">HU668_22185</name>
</gene>
<evidence type="ECO:0000313" key="3">
    <source>
        <dbReference type="Proteomes" id="UP000566985"/>
    </source>
</evidence>